<dbReference type="Proteomes" id="UP001161580">
    <property type="component" value="Unassembled WGS sequence"/>
</dbReference>
<comment type="caution">
    <text evidence="1">The sequence shown here is derived from an EMBL/GenBank/DDBJ whole genome shotgun (WGS) entry which is preliminary data.</text>
</comment>
<dbReference type="EMBL" id="JALDYZ010000001">
    <property type="protein sequence ID" value="MDI7921066.1"/>
    <property type="molecule type" value="Genomic_DNA"/>
</dbReference>
<keyword evidence="2" id="KW-1185">Reference proteome</keyword>
<accession>A0AAE3QCX9</accession>
<gene>
    <name evidence="1" type="ORF">MRS75_03085</name>
</gene>
<protein>
    <submittedName>
        <fullName evidence="1">Uncharacterized protein</fullName>
    </submittedName>
</protein>
<dbReference type="RefSeq" id="WP_311785217.1">
    <property type="nucleotide sequence ID" value="NZ_JALDYY010000001.1"/>
</dbReference>
<name>A0AAE3QCX9_9HYPH</name>
<proteinExistence type="predicted"/>
<dbReference type="SUPFAM" id="SSF53448">
    <property type="entry name" value="Nucleotide-diphospho-sugar transferases"/>
    <property type="match status" value="1"/>
</dbReference>
<organism evidence="1 2">
    <name type="scientific">Ferirhizobium litorale</name>
    <dbReference type="NCBI Taxonomy" id="2927786"/>
    <lineage>
        <taxon>Bacteria</taxon>
        <taxon>Pseudomonadati</taxon>
        <taxon>Pseudomonadota</taxon>
        <taxon>Alphaproteobacteria</taxon>
        <taxon>Hyphomicrobiales</taxon>
        <taxon>Rhizobiaceae</taxon>
        <taxon>Ferirhizobium</taxon>
    </lineage>
</organism>
<evidence type="ECO:0000313" key="2">
    <source>
        <dbReference type="Proteomes" id="UP001161580"/>
    </source>
</evidence>
<reference evidence="1" key="1">
    <citation type="submission" date="2022-03" db="EMBL/GenBank/DDBJ databases">
        <title>Fererhizobium litorale gen. nov., sp. nov., isolated from sandy sediments of the Sea of Japan seashore.</title>
        <authorList>
            <person name="Romanenko L."/>
            <person name="Kurilenko V."/>
            <person name="Otstavnykh N."/>
            <person name="Svetashev V."/>
            <person name="Tekutyeva L."/>
            <person name="Isaeva M."/>
            <person name="Mikhailov V."/>
        </authorList>
    </citation>
    <scope>NUCLEOTIDE SEQUENCE</scope>
    <source>
        <strain evidence="1">KMM 9576</strain>
    </source>
</reference>
<sequence length="297" mass="34427">MPSIEEYLGELKLRDWRGARDALPCDGHEIAHVRRLDSGDESCVADLKSLIRLLELPRSTPPLFVSYYTSNTPYEALATRLRRSLDRLGVPHRIEAIESLGTWVANTGLKAAFIKRAWEESDRPICWVDADAELLRRPDFVFDNPFDIAVVRRLGWYDISSFVYLNKTETAGRIVATWAQLCRDNPHVWDQVLLTLAWFRVARNERVASMWLSDGIFRFPRPWIRDLRDRLLYYPRQKKIRPFVDQKQASRTLKSFVDGSRKPGGDERGSDDISEPFKLALKSYDFAFDASVETVFR</sequence>
<evidence type="ECO:0000313" key="1">
    <source>
        <dbReference type="EMBL" id="MDI7921066.1"/>
    </source>
</evidence>
<dbReference type="InterPro" id="IPR029044">
    <property type="entry name" value="Nucleotide-diphossugar_trans"/>
</dbReference>
<dbReference type="AlphaFoldDB" id="A0AAE3QCX9"/>